<organism evidence="1 2">
    <name type="scientific">Panaeolus cyanescens</name>
    <dbReference type="NCBI Taxonomy" id="181874"/>
    <lineage>
        <taxon>Eukaryota</taxon>
        <taxon>Fungi</taxon>
        <taxon>Dikarya</taxon>
        <taxon>Basidiomycota</taxon>
        <taxon>Agaricomycotina</taxon>
        <taxon>Agaricomycetes</taxon>
        <taxon>Agaricomycetidae</taxon>
        <taxon>Agaricales</taxon>
        <taxon>Agaricineae</taxon>
        <taxon>Galeropsidaceae</taxon>
        <taxon>Panaeolus</taxon>
    </lineage>
</organism>
<dbReference type="Proteomes" id="UP000284842">
    <property type="component" value="Unassembled WGS sequence"/>
</dbReference>
<proteinExistence type="predicted"/>
<evidence type="ECO:0000313" key="2">
    <source>
        <dbReference type="Proteomes" id="UP000284842"/>
    </source>
</evidence>
<dbReference type="InParanoid" id="A0A409YEY1"/>
<evidence type="ECO:0000313" key="1">
    <source>
        <dbReference type="EMBL" id="PPR01579.1"/>
    </source>
</evidence>
<sequence length="345" mass="39610">MNTNLYRAFNHRCKKSLLCKLFTTLTITPNPNPNLTHNTHNKRAYSTITAKAKRRIITLDPHKLSSLKQPLISLRSSKTTLLLPTGSSPVRYVWNNWNNIAFPPNSDGFFYYHLPPNRPALSAELRFRVTPTPYPDSFDDGYDLPLPLNHQNIPGPWRIFVACLPNIRHMAPVVQLLEHEGLLDPQLTRRIRELHAMGSYHTNARFLFNLEDPFMYRYSPTERQKAVLRPYTEVGQGIAELKMGHGRLFDKGTLKLRFEKSPLPEHSSKKILVVRCLDIPEPLVASPNTTQLELNAYAPVPGQLVQWCPFTANPKKNMTLFKGPWTVDVSDERETQIAKSLRLLW</sequence>
<accession>A0A409YEY1</accession>
<name>A0A409YEY1_9AGAR</name>
<keyword evidence="2" id="KW-1185">Reference proteome</keyword>
<reference evidence="1 2" key="1">
    <citation type="journal article" date="2018" name="Evol. Lett.">
        <title>Horizontal gene cluster transfer increased hallucinogenic mushroom diversity.</title>
        <authorList>
            <person name="Reynolds H.T."/>
            <person name="Vijayakumar V."/>
            <person name="Gluck-Thaler E."/>
            <person name="Korotkin H.B."/>
            <person name="Matheny P.B."/>
            <person name="Slot J.C."/>
        </authorList>
    </citation>
    <scope>NUCLEOTIDE SEQUENCE [LARGE SCALE GENOMIC DNA]</scope>
    <source>
        <strain evidence="1 2">2629</strain>
    </source>
</reference>
<gene>
    <name evidence="1" type="ORF">CVT24_005870</name>
</gene>
<dbReference type="AlphaFoldDB" id="A0A409YEY1"/>
<protein>
    <submittedName>
        <fullName evidence="1">Uncharacterized protein</fullName>
    </submittedName>
</protein>
<dbReference type="OrthoDB" id="2750929at2759"/>
<comment type="caution">
    <text evidence="1">The sequence shown here is derived from an EMBL/GenBank/DDBJ whole genome shotgun (WGS) entry which is preliminary data.</text>
</comment>
<dbReference type="EMBL" id="NHTK01001235">
    <property type="protein sequence ID" value="PPR01579.1"/>
    <property type="molecule type" value="Genomic_DNA"/>
</dbReference>